<evidence type="ECO:0000313" key="10">
    <source>
        <dbReference type="Proteomes" id="UP001371456"/>
    </source>
</evidence>
<reference evidence="9 10" key="1">
    <citation type="submission" date="2024-02" db="EMBL/GenBank/DDBJ databases">
        <title>de novo genome assembly of Solanum bulbocastanum strain 11H21.</title>
        <authorList>
            <person name="Hosaka A.J."/>
        </authorList>
    </citation>
    <scope>NUCLEOTIDE SEQUENCE [LARGE SCALE GENOMIC DNA]</scope>
    <source>
        <tissue evidence="9">Young leaves</tissue>
    </source>
</reference>
<feature type="signal peptide" evidence="8">
    <location>
        <begin position="1"/>
        <end position="19"/>
    </location>
</feature>
<keyword evidence="5" id="KW-0325">Glycoprotein</keyword>
<dbReference type="EC" id="2.4.1.-" evidence="7"/>
<dbReference type="GO" id="GO:0008107">
    <property type="term" value="F:galactoside 2-alpha-L-fucosyltransferase activity"/>
    <property type="evidence" value="ECO:0007669"/>
    <property type="project" value="InterPro"/>
</dbReference>
<keyword evidence="2 7" id="KW-0328">Glycosyltransferase</keyword>
<dbReference type="Pfam" id="PF03254">
    <property type="entry name" value="XG_FTase"/>
    <property type="match status" value="1"/>
</dbReference>
<dbReference type="InterPro" id="IPR004938">
    <property type="entry name" value="XG_FTase"/>
</dbReference>
<comment type="subcellular location">
    <subcellularLocation>
        <location evidence="7">Golgi apparatus</location>
        <location evidence="7">Golgi stack membrane</location>
        <topology evidence="7">Single-pass type II membrane protein</topology>
    </subcellularLocation>
</comment>
<evidence type="ECO:0000256" key="3">
    <source>
        <dbReference type="ARBA" id="ARBA00022679"/>
    </source>
</evidence>
<evidence type="ECO:0000256" key="5">
    <source>
        <dbReference type="ARBA" id="ARBA00023180"/>
    </source>
</evidence>
<dbReference type="GO" id="GO:0032580">
    <property type="term" value="C:Golgi cisterna membrane"/>
    <property type="evidence" value="ECO:0007669"/>
    <property type="project" value="UniProtKB-SubCell"/>
</dbReference>
<evidence type="ECO:0000256" key="8">
    <source>
        <dbReference type="SAM" id="SignalP"/>
    </source>
</evidence>
<keyword evidence="10" id="KW-1185">Reference proteome</keyword>
<dbReference type="EMBL" id="JBANQN010000006">
    <property type="protein sequence ID" value="KAK6787105.1"/>
    <property type="molecule type" value="Genomic_DNA"/>
</dbReference>
<dbReference type="GO" id="GO:0042546">
    <property type="term" value="P:cell wall biogenesis"/>
    <property type="evidence" value="ECO:0007669"/>
    <property type="project" value="InterPro"/>
</dbReference>
<accession>A0AAN8YBM9</accession>
<dbReference type="AlphaFoldDB" id="A0AAN8YBM9"/>
<keyword evidence="8" id="KW-0732">Signal</keyword>
<protein>
    <recommendedName>
        <fullName evidence="7">Fucosyltransferase</fullName>
        <ecNumber evidence="7">2.4.1.-</ecNumber>
    </recommendedName>
</protein>
<evidence type="ECO:0000256" key="6">
    <source>
        <dbReference type="ARBA" id="ARBA00023316"/>
    </source>
</evidence>
<keyword evidence="6 7" id="KW-0961">Cell wall biogenesis/degradation</keyword>
<dbReference type="GO" id="GO:0071555">
    <property type="term" value="P:cell wall organization"/>
    <property type="evidence" value="ECO:0007669"/>
    <property type="project" value="UniProtKB-UniRule"/>
</dbReference>
<evidence type="ECO:0000256" key="4">
    <source>
        <dbReference type="ARBA" id="ARBA00023034"/>
    </source>
</evidence>
<evidence type="ECO:0000256" key="2">
    <source>
        <dbReference type="ARBA" id="ARBA00022676"/>
    </source>
</evidence>
<sequence length="39" mass="4269">MLTLASAFLDALLTNRVLLVDPGVNMPVYSVNLFKTFPS</sequence>
<proteinExistence type="inferred from homology"/>
<evidence type="ECO:0000313" key="9">
    <source>
        <dbReference type="EMBL" id="KAK6787105.1"/>
    </source>
</evidence>
<feature type="chain" id="PRO_5042844579" description="Fucosyltransferase" evidence="8">
    <location>
        <begin position="20"/>
        <end position="39"/>
    </location>
</feature>
<keyword evidence="4 7" id="KW-0333">Golgi apparatus</keyword>
<evidence type="ECO:0000256" key="7">
    <source>
        <dbReference type="RuleBase" id="RU367004"/>
    </source>
</evidence>
<organism evidence="9 10">
    <name type="scientific">Solanum bulbocastanum</name>
    <name type="common">Wild potato</name>
    <dbReference type="NCBI Taxonomy" id="147425"/>
    <lineage>
        <taxon>Eukaryota</taxon>
        <taxon>Viridiplantae</taxon>
        <taxon>Streptophyta</taxon>
        <taxon>Embryophyta</taxon>
        <taxon>Tracheophyta</taxon>
        <taxon>Spermatophyta</taxon>
        <taxon>Magnoliopsida</taxon>
        <taxon>eudicotyledons</taxon>
        <taxon>Gunneridae</taxon>
        <taxon>Pentapetalae</taxon>
        <taxon>asterids</taxon>
        <taxon>lamiids</taxon>
        <taxon>Solanales</taxon>
        <taxon>Solanaceae</taxon>
        <taxon>Solanoideae</taxon>
        <taxon>Solaneae</taxon>
        <taxon>Solanum</taxon>
    </lineage>
</organism>
<comment type="function">
    <text evidence="7">May be involved in cell wall biosynthesis.</text>
</comment>
<evidence type="ECO:0000256" key="1">
    <source>
        <dbReference type="ARBA" id="ARBA00010481"/>
    </source>
</evidence>
<keyword evidence="3 7" id="KW-0808">Transferase</keyword>
<dbReference type="Proteomes" id="UP001371456">
    <property type="component" value="Unassembled WGS sequence"/>
</dbReference>
<name>A0AAN8YBM9_SOLBU</name>
<gene>
    <name evidence="9" type="ORF">RDI58_015630</name>
</gene>
<comment type="caution">
    <text evidence="9">The sequence shown here is derived from an EMBL/GenBank/DDBJ whole genome shotgun (WGS) entry which is preliminary data.</text>
</comment>
<comment type="similarity">
    <text evidence="1 7">Belongs to the glycosyltransferase 37 family.</text>
</comment>